<gene>
    <name evidence="1" type="ORF">OWO01_12255</name>
</gene>
<name>A0A9J6RFP8_9BACI</name>
<dbReference type="Pfam" id="PF16431">
    <property type="entry name" value="DUF5028"/>
    <property type="match status" value="1"/>
</dbReference>
<dbReference type="InterPro" id="IPR032209">
    <property type="entry name" value="DUF5028"/>
</dbReference>
<accession>A0A9J6RFP8</accession>
<dbReference type="Proteomes" id="UP001084197">
    <property type="component" value="Unassembled WGS sequence"/>
</dbReference>
<evidence type="ECO:0000313" key="1">
    <source>
        <dbReference type="EMBL" id="MCZ0703985.1"/>
    </source>
</evidence>
<organism evidence="1 2">
    <name type="scientific">Natronobacillus azotifigens</name>
    <dbReference type="NCBI Taxonomy" id="472978"/>
    <lineage>
        <taxon>Bacteria</taxon>
        <taxon>Bacillati</taxon>
        <taxon>Bacillota</taxon>
        <taxon>Bacilli</taxon>
        <taxon>Bacillales</taxon>
        <taxon>Bacillaceae</taxon>
        <taxon>Natronobacillus</taxon>
    </lineage>
</organism>
<reference evidence="1" key="1">
    <citation type="submission" date="2022-11" db="EMBL/GenBank/DDBJ databases">
        <title>WGS of Natronobacillus azotifigens 24KS-1, an anaerobic diazotrophic haloalkaliphile from soda-rich habitats.</title>
        <authorList>
            <person name="Sorokin D.Y."/>
            <person name="Merkel A.Y."/>
        </authorList>
    </citation>
    <scope>NUCLEOTIDE SEQUENCE</scope>
    <source>
        <strain evidence="1">24KS-1</strain>
    </source>
</reference>
<dbReference type="AlphaFoldDB" id="A0A9J6RFP8"/>
<dbReference type="RefSeq" id="WP_268780750.1">
    <property type="nucleotide sequence ID" value="NZ_JAPRAT010000025.1"/>
</dbReference>
<protein>
    <submittedName>
        <fullName evidence="1">DUF5028 domain-containing protein</fullName>
    </submittedName>
</protein>
<comment type="caution">
    <text evidence="1">The sequence shown here is derived from an EMBL/GenBank/DDBJ whole genome shotgun (WGS) entry which is preliminary data.</text>
</comment>
<dbReference type="EMBL" id="JAPRAT010000025">
    <property type="protein sequence ID" value="MCZ0703985.1"/>
    <property type="molecule type" value="Genomic_DNA"/>
</dbReference>
<keyword evidence="2" id="KW-1185">Reference proteome</keyword>
<sequence>MKKMIFGLLSLLLLAGLGFRIWYVNKDIDLPPVHTFKMGEEIALGENIFLDDFENMDGYTVTVNNAEILSYEEFLLKYQFEEDEESPLFDKDSLTYPEMVYDLHLTVKNTNITDDTNPDSGINFIHYKIFGTDFLLHTNGILYSVANPELELSLEEGVRLRSESEMDFQLPFYFSPSSKFAAVKEKDIKNEDVYLVISYYPNEYRILIE</sequence>
<evidence type="ECO:0000313" key="2">
    <source>
        <dbReference type="Proteomes" id="UP001084197"/>
    </source>
</evidence>
<proteinExistence type="predicted"/>